<evidence type="ECO:0000313" key="2">
    <source>
        <dbReference type="Proteomes" id="UP001250656"/>
    </source>
</evidence>
<name>A0ABU3LA19_9FLAO</name>
<comment type="caution">
    <text evidence="1">The sequence shown here is derived from an EMBL/GenBank/DDBJ whole genome shotgun (WGS) entry which is preliminary data.</text>
</comment>
<accession>A0ABU3LA19</accession>
<evidence type="ECO:0000313" key="1">
    <source>
        <dbReference type="EMBL" id="MDT7830554.1"/>
    </source>
</evidence>
<keyword evidence="2" id="KW-1185">Reference proteome</keyword>
<protein>
    <submittedName>
        <fullName evidence="1">Uncharacterized protein</fullName>
    </submittedName>
</protein>
<gene>
    <name evidence="1" type="ORF">RQM65_17935</name>
</gene>
<reference evidence="1 2" key="1">
    <citation type="submission" date="2023-09" db="EMBL/GenBank/DDBJ databases">
        <title>Novel taxa isolated from Blanes Bay.</title>
        <authorList>
            <person name="Rey-Velasco X."/>
            <person name="Lucena T."/>
        </authorList>
    </citation>
    <scope>NUCLEOTIDE SEQUENCE [LARGE SCALE GENOMIC DNA]</scope>
    <source>
        <strain evidence="1 2">S334</strain>
    </source>
</reference>
<dbReference type="Proteomes" id="UP001250656">
    <property type="component" value="Unassembled WGS sequence"/>
</dbReference>
<dbReference type="RefSeq" id="WP_314016980.1">
    <property type="nucleotide sequence ID" value="NZ_JAVTTP010000002.1"/>
</dbReference>
<sequence>MEAVKPQRFGIGETDKNVLVQRLELVQKDLKRLRVHLSSYRCEPTTYSLFERIEFLRKGLDNLSQKNSETIYMLKEKKKMVDDYFDEYMERAKQQLSEFNKLQNSVDEYVVRVLGTRSDKDEIPI</sequence>
<proteinExistence type="predicted"/>
<dbReference type="EMBL" id="JAVTTP010000002">
    <property type="protein sequence ID" value="MDT7830554.1"/>
    <property type="molecule type" value="Genomic_DNA"/>
</dbReference>
<organism evidence="1 2">
    <name type="scientific">Pricia mediterranea</name>
    <dbReference type="NCBI Taxonomy" id="3076079"/>
    <lineage>
        <taxon>Bacteria</taxon>
        <taxon>Pseudomonadati</taxon>
        <taxon>Bacteroidota</taxon>
        <taxon>Flavobacteriia</taxon>
        <taxon>Flavobacteriales</taxon>
        <taxon>Flavobacteriaceae</taxon>
        <taxon>Pricia</taxon>
    </lineage>
</organism>